<evidence type="ECO:0000256" key="7">
    <source>
        <dbReference type="NCBIfam" id="TIGR01068"/>
    </source>
</evidence>
<evidence type="ECO:0000256" key="5">
    <source>
        <dbReference type="ARBA" id="ARBA00023157"/>
    </source>
</evidence>
<accession>A0ABV5VTD2</accession>
<evidence type="ECO:0000256" key="3">
    <source>
        <dbReference type="ARBA" id="ARBA00022448"/>
    </source>
</evidence>
<evidence type="ECO:0000256" key="4">
    <source>
        <dbReference type="ARBA" id="ARBA00022982"/>
    </source>
</evidence>
<dbReference type="PANTHER" id="PTHR45663:SF11">
    <property type="entry name" value="GEO12009P1"/>
    <property type="match status" value="1"/>
</dbReference>
<dbReference type="PROSITE" id="PS00194">
    <property type="entry name" value="THIOREDOXIN_1"/>
    <property type="match status" value="1"/>
</dbReference>
<dbReference type="InterPro" id="IPR036249">
    <property type="entry name" value="Thioredoxin-like_sf"/>
</dbReference>
<dbReference type="CDD" id="cd02947">
    <property type="entry name" value="TRX_family"/>
    <property type="match status" value="1"/>
</dbReference>
<comment type="caution">
    <text evidence="10">The sequence shown here is derived from an EMBL/GenBank/DDBJ whole genome shotgun (WGS) entry which is preliminary data.</text>
</comment>
<evidence type="ECO:0000256" key="6">
    <source>
        <dbReference type="ARBA" id="ARBA00023284"/>
    </source>
</evidence>
<dbReference type="InterPro" id="IPR013766">
    <property type="entry name" value="Thioredoxin_domain"/>
</dbReference>
<evidence type="ECO:0000256" key="2">
    <source>
        <dbReference type="ARBA" id="ARBA00020570"/>
    </source>
</evidence>
<evidence type="ECO:0000313" key="11">
    <source>
        <dbReference type="Proteomes" id="UP001589619"/>
    </source>
</evidence>
<dbReference type="RefSeq" id="WP_344912168.1">
    <property type="nucleotide sequence ID" value="NZ_BAAAYO010000010.1"/>
</dbReference>
<dbReference type="PIRSF" id="PIRSF000077">
    <property type="entry name" value="Thioredoxin"/>
    <property type="match status" value="1"/>
</dbReference>
<dbReference type="NCBIfam" id="TIGR01068">
    <property type="entry name" value="thioredoxin"/>
    <property type="match status" value="1"/>
</dbReference>
<dbReference type="InterPro" id="IPR005746">
    <property type="entry name" value="Thioredoxin"/>
</dbReference>
<dbReference type="PRINTS" id="PR00421">
    <property type="entry name" value="THIOREDOXIN"/>
</dbReference>
<protein>
    <recommendedName>
        <fullName evidence="2 7">Thioredoxin</fullName>
    </recommendedName>
</protein>
<sequence length="105" mass="11469">MAIVTVSDQSFKNEVEGSGTVLVDFWAPWCGPCKMIAPVLEDLDKEVGEQLKIAKLNVDDNPESASRFGVMSIPTLIVFKDGQPVDKIVGFQPKDALKNVVGRHL</sequence>
<feature type="domain" description="Thioredoxin" evidence="9">
    <location>
        <begin position="1"/>
        <end position="105"/>
    </location>
</feature>
<keyword evidence="11" id="KW-1185">Reference proteome</keyword>
<gene>
    <name evidence="10" type="primary">trxA</name>
    <name evidence="10" type="ORF">ACFFNY_08190</name>
</gene>
<reference evidence="10 11" key="1">
    <citation type="submission" date="2024-09" db="EMBL/GenBank/DDBJ databases">
        <authorList>
            <person name="Sun Q."/>
            <person name="Mori K."/>
        </authorList>
    </citation>
    <scope>NUCLEOTIDE SEQUENCE [LARGE SCALE GENOMIC DNA]</scope>
    <source>
        <strain evidence="10 11">JCM 12520</strain>
    </source>
</reference>
<organism evidence="10 11">
    <name type="scientific">Paenibacillus hodogayensis</name>
    <dbReference type="NCBI Taxonomy" id="279208"/>
    <lineage>
        <taxon>Bacteria</taxon>
        <taxon>Bacillati</taxon>
        <taxon>Bacillota</taxon>
        <taxon>Bacilli</taxon>
        <taxon>Bacillales</taxon>
        <taxon>Paenibacillaceae</taxon>
        <taxon>Paenibacillus</taxon>
    </lineage>
</organism>
<dbReference type="PROSITE" id="PS51352">
    <property type="entry name" value="THIOREDOXIN_2"/>
    <property type="match status" value="1"/>
</dbReference>
<keyword evidence="5" id="KW-1015">Disulfide bond</keyword>
<keyword evidence="3" id="KW-0813">Transport</keyword>
<comment type="similarity">
    <text evidence="1 8">Belongs to the thioredoxin family.</text>
</comment>
<dbReference type="SUPFAM" id="SSF52833">
    <property type="entry name" value="Thioredoxin-like"/>
    <property type="match status" value="1"/>
</dbReference>
<dbReference type="EMBL" id="JBHMAG010000007">
    <property type="protein sequence ID" value="MFB9751547.1"/>
    <property type="molecule type" value="Genomic_DNA"/>
</dbReference>
<name>A0ABV5VTD2_9BACL</name>
<evidence type="ECO:0000256" key="8">
    <source>
        <dbReference type="PIRNR" id="PIRNR000077"/>
    </source>
</evidence>
<dbReference type="Proteomes" id="UP001589619">
    <property type="component" value="Unassembled WGS sequence"/>
</dbReference>
<proteinExistence type="inferred from homology"/>
<keyword evidence="4" id="KW-0249">Electron transport</keyword>
<dbReference type="InterPro" id="IPR017937">
    <property type="entry name" value="Thioredoxin_CS"/>
</dbReference>
<evidence type="ECO:0000313" key="10">
    <source>
        <dbReference type="EMBL" id="MFB9751547.1"/>
    </source>
</evidence>
<keyword evidence="6" id="KW-0676">Redox-active center</keyword>
<dbReference type="Pfam" id="PF00085">
    <property type="entry name" value="Thioredoxin"/>
    <property type="match status" value="1"/>
</dbReference>
<dbReference type="Gene3D" id="3.40.30.10">
    <property type="entry name" value="Glutaredoxin"/>
    <property type="match status" value="1"/>
</dbReference>
<dbReference type="PANTHER" id="PTHR45663">
    <property type="entry name" value="GEO12009P1"/>
    <property type="match status" value="1"/>
</dbReference>
<evidence type="ECO:0000259" key="9">
    <source>
        <dbReference type="PROSITE" id="PS51352"/>
    </source>
</evidence>
<evidence type="ECO:0000256" key="1">
    <source>
        <dbReference type="ARBA" id="ARBA00008987"/>
    </source>
</evidence>